<dbReference type="SMART" id="SM00360">
    <property type="entry name" value="RRM"/>
    <property type="match status" value="2"/>
</dbReference>
<evidence type="ECO:0000259" key="9">
    <source>
        <dbReference type="PROSITE" id="PS50102"/>
    </source>
</evidence>
<dbReference type="GO" id="GO:0003723">
    <property type="term" value="F:RNA binding"/>
    <property type="evidence" value="ECO:0007669"/>
    <property type="project" value="UniProtKB-UniRule"/>
</dbReference>
<keyword evidence="11" id="KW-1185">Reference proteome</keyword>
<dbReference type="SMART" id="SM00386">
    <property type="entry name" value="HAT"/>
    <property type="match status" value="7"/>
</dbReference>
<dbReference type="InterPro" id="IPR035979">
    <property type="entry name" value="RBD_domain_sf"/>
</dbReference>
<feature type="compositionally biased region" description="Polar residues" evidence="8">
    <location>
        <begin position="574"/>
        <end position="585"/>
    </location>
</feature>
<keyword evidence="4 7" id="KW-0694">RNA-binding</keyword>
<dbReference type="InterPro" id="IPR034217">
    <property type="entry name" value="SART3_RRM1"/>
</dbReference>
<evidence type="ECO:0000256" key="7">
    <source>
        <dbReference type="PROSITE-ProRule" id="PRU00176"/>
    </source>
</evidence>
<evidence type="ECO:0000256" key="3">
    <source>
        <dbReference type="ARBA" id="ARBA00022737"/>
    </source>
</evidence>
<dbReference type="Pfam" id="PF05843">
    <property type="entry name" value="Suf"/>
    <property type="match status" value="1"/>
</dbReference>
<dbReference type="Gene3D" id="1.25.40.10">
    <property type="entry name" value="Tetratricopeptide repeat domain"/>
    <property type="match status" value="2"/>
</dbReference>
<feature type="compositionally biased region" description="Acidic residues" evidence="8">
    <location>
        <begin position="1"/>
        <end position="24"/>
    </location>
</feature>
<keyword evidence="5" id="KW-0508">mRNA splicing</keyword>
<dbReference type="InterPro" id="IPR008847">
    <property type="entry name" value="Suf"/>
</dbReference>
<evidence type="ECO:0000256" key="6">
    <source>
        <dbReference type="ARBA" id="ARBA00023242"/>
    </source>
</evidence>
<feature type="compositionally biased region" description="Low complexity" evidence="8">
    <location>
        <begin position="882"/>
        <end position="894"/>
    </location>
</feature>
<dbReference type="FunFam" id="1.25.40.10:FF:000098">
    <property type="entry name" value="Squamous cell carcinoma antigen recognized by T-cells 3"/>
    <property type="match status" value="1"/>
</dbReference>
<dbReference type="EMBL" id="JADYXP020000018">
    <property type="protein sequence ID" value="KAL0105947.1"/>
    <property type="molecule type" value="Genomic_DNA"/>
</dbReference>
<comment type="caution">
    <text evidence="10">The sequence shown here is derived from an EMBL/GenBank/DDBJ whole genome shotgun (WGS) entry which is preliminary data.</text>
</comment>
<dbReference type="Gene3D" id="3.30.70.330">
    <property type="match status" value="2"/>
</dbReference>
<accession>A0AAW2ES49</accession>
<proteinExistence type="predicted"/>
<feature type="compositionally biased region" description="Basic and acidic residues" evidence="8">
    <location>
        <begin position="28"/>
        <end position="38"/>
    </location>
</feature>
<name>A0AAW2ES49_9HYME</name>
<dbReference type="CDD" id="cd12391">
    <property type="entry name" value="RRM1_SART3"/>
    <property type="match status" value="1"/>
</dbReference>
<dbReference type="InterPro" id="IPR000504">
    <property type="entry name" value="RRM_dom"/>
</dbReference>
<keyword evidence="3" id="KW-0677">Repeat</keyword>
<sequence length="910" mass="104670">MDEEMDAVNEELFPEGVSNEEEMVTSETEGRADQEAAEAKSLISEDDDEEEDEDDVNEAEVKFLEASLSANSYDYSTHKALINKLHAMGELDRLRAARNNMSNIFPLSPELWLVWLNDEIKLATTNEQKAEVIELCERAVKDYMSVELWLVYLQFIIEHMGKDEEKIDKIRQLFERALTTVGMHVTKGAIIWEAYREYENMILISMLSLDGENENGRKKAQLERIISLFKRQLSSPLLDMDKTYEEFKSWCAKYSAEIEKSILKWTSDEKSILKYYKQSSTKLTSYLPFEEKLVSAQGQSELLDAYKGYLLYIKQNNSDLITILYERAITDLSLETSIWLDYITYLENKSRMVHVLDPIYHRASRNIPWCPTIWRKWMRSYEAWNKPISEIQAILENALSAGFSTAEDYRNLWIAYLECLRRKLDQYPDEERDKHLNVIRKTFNRACEYLAKYFGLDGDPNCVILQYWARFEAVHADDMEQTRRLWADILSQEHSATASYWLEYIVLEKCYGDSKHLRKLYQKALSSTQDWPETIANSWLDFERDKGTLEQMEFCEIKTKEKLDKTMEERQKAQELSSQDESSILSKKANKRKADDGRWKNLGSSPSKIVKSDVGIKPKLRESVLNINSKTTNPEKPEIAPPPGYKTTEDKDVDDKNSQYEVDDMIAVFVSNLDYITTEDEIRDALKPAGPVTSIRMVKDYKGRSKGFAYVQLSSIEAVKVALELDRTPIKGRPMFISKCDPNKRTRSSTFKYNSTLEKNKLFIKGLPLTTTKEELEEIFKVHGDLKEVRIVTYRNGHSKGLAYVEYHNEATAAKALVSTDGMKIQDKVINVAISQPPDRKKPQTEESGGQVKSLGGTSTSRTAFGVPKTLLSMVPRNVKTSSSNGSAASDKSAQLMSNKDFRNMFISKK</sequence>
<dbReference type="CDD" id="cd12392">
    <property type="entry name" value="RRM2_SART3"/>
    <property type="match status" value="1"/>
</dbReference>
<dbReference type="GO" id="GO:0006397">
    <property type="term" value="P:mRNA processing"/>
    <property type="evidence" value="ECO:0007669"/>
    <property type="project" value="UniProtKB-KW"/>
</dbReference>
<dbReference type="Proteomes" id="UP001430953">
    <property type="component" value="Unassembled WGS sequence"/>
</dbReference>
<dbReference type="InterPro" id="IPR011990">
    <property type="entry name" value="TPR-like_helical_dom_sf"/>
</dbReference>
<feature type="region of interest" description="Disordered" evidence="8">
    <location>
        <begin position="1"/>
        <end position="57"/>
    </location>
</feature>
<feature type="region of interest" description="Disordered" evidence="8">
    <location>
        <begin position="835"/>
        <end position="910"/>
    </location>
</feature>
<feature type="region of interest" description="Disordered" evidence="8">
    <location>
        <begin position="566"/>
        <end position="606"/>
    </location>
</feature>
<protein>
    <recommendedName>
        <fullName evidence="9">RRM domain-containing protein</fullName>
    </recommendedName>
</protein>
<keyword evidence="2" id="KW-0507">mRNA processing</keyword>
<reference evidence="10 11" key="1">
    <citation type="submission" date="2023-03" db="EMBL/GenBank/DDBJ databases">
        <title>High recombination rates correlate with genetic variation in Cardiocondyla obscurior ants.</title>
        <authorList>
            <person name="Errbii M."/>
        </authorList>
    </citation>
    <scope>NUCLEOTIDE SEQUENCE [LARGE SCALE GENOMIC DNA]</scope>
    <source>
        <strain evidence="10">Alpha-2009</strain>
        <tissue evidence="10">Whole body</tissue>
    </source>
</reference>
<dbReference type="PANTHER" id="PTHR17204">
    <property type="entry name" value="PRE-MRNA PROCESSING PROTEIN PRP39-RELATED"/>
    <property type="match status" value="1"/>
</dbReference>
<feature type="compositionally biased region" description="Acidic residues" evidence="8">
    <location>
        <begin position="44"/>
        <end position="57"/>
    </location>
</feature>
<evidence type="ECO:0000256" key="8">
    <source>
        <dbReference type="SAM" id="MobiDB-lite"/>
    </source>
</evidence>
<dbReference type="AlphaFoldDB" id="A0AAW2ES49"/>
<evidence type="ECO:0000256" key="1">
    <source>
        <dbReference type="ARBA" id="ARBA00004123"/>
    </source>
</evidence>
<dbReference type="GO" id="GO:0005634">
    <property type="term" value="C:nucleus"/>
    <property type="evidence" value="ECO:0007669"/>
    <property type="project" value="UniProtKB-SubCell"/>
</dbReference>
<comment type="subcellular location">
    <subcellularLocation>
        <location evidence="1">Nucleus</location>
    </subcellularLocation>
</comment>
<dbReference type="PROSITE" id="PS50102">
    <property type="entry name" value="RRM"/>
    <property type="match status" value="2"/>
</dbReference>
<dbReference type="Pfam" id="PF00076">
    <property type="entry name" value="RRM_1"/>
    <property type="match status" value="2"/>
</dbReference>
<dbReference type="GO" id="GO:0008380">
    <property type="term" value="P:RNA splicing"/>
    <property type="evidence" value="ECO:0007669"/>
    <property type="project" value="UniProtKB-KW"/>
</dbReference>
<evidence type="ECO:0000256" key="2">
    <source>
        <dbReference type="ARBA" id="ARBA00022664"/>
    </source>
</evidence>
<evidence type="ECO:0000256" key="4">
    <source>
        <dbReference type="ARBA" id="ARBA00022884"/>
    </source>
</evidence>
<dbReference type="SUPFAM" id="SSF48452">
    <property type="entry name" value="TPR-like"/>
    <property type="match status" value="1"/>
</dbReference>
<gene>
    <name evidence="10" type="ORF">PUN28_015987</name>
</gene>
<feature type="domain" description="RRM" evidence="9">
    <location>
        <begin position="666"/>
        <end position="742"/>
    </location>
</feature>
<dbReference type="SUPFAM" id="SSF54928">
    <property type="entry name" value="RNA-binding domain, RBD"/>
    <property type="match status" value="2"/>
</dbReference>
<feature type="region of interest" description="Disordered" evidence="8">
    <location>
        <begin position="625"/>
        <end position="652"/>
    </location>
</feature>
<dbReference type="InterPro" id="IPR034218">
    <property type="entry name" value="SART3_RRM2"/>
</dbReference>
<evidence type="ECO:0000313" key="11">
    <source>
        <dbReference type="Proteomes" id="UP001430953"/>
    </source>
</evidence>
<organism evidence="10 11">
    <name type="scientific">Cardiocondyla obscurior</name>
    <dbReference type="NCBI Taxonomy" id="286306"/>
    <lineage>
        <taxon>Eukaryota</taxon>
        <taxon>Metazoa</taxon>
        <taxon>Ecdysozoa</taxon>
        <taxon>Arthropoda</taxon>
        <taxon>Hexapoda</taxon>
        <taxon>Insecta</taxon>
        <taxon>Pterygota</taxon>
        <taxon>Neoptera</taxon>
        <taxon>Endopterygota</taxon>
        <taxon>Hymenoptera</taxon>
        <taxon>Apocrita</taxon>
        <taxon>Aculeata</taxon>
        <taxon>Formicoidea</taxon>
        <taxon>Formicidae</taxon>
        <taxon>Myrmicinae</taxon>
        <taxon>Cardiocondyla</taxon>
    </lineage>
</organism>
<evidence type="ECO:0000313" key="10">
    <source>
        <dbReference type="EMBL" id="KAL0105947.1"/>
    </source>
</evidence>
<dbReference type="InterPro" id="IPR003107">
    <property type="entry name" value="HAT"/>
</dbReference>
<feature type="domain" description="RRM" evidence="9">
    <location>
        <begin position="760"/>
        <end position="837"/>
    </location>
</feature>
<evidence type="ECO:0000256" key="5">
    <source>
        <dbReference type="ARBA" id="ARBA00023187"/>
    </source>
</evidence>
<dbReference type="InterPro" id="IPR012677">
    <property type="entry name" value="Nucleotide-bd_a/b_plait_sf"/>
</dbReference>
<keyword evidence="6" id="KW-0539">Nucleus</keyword>
<dbReference type="PANTHER" id="PTHR17204:SF25">
    <property type="entry name" value="RRM DOMAIN-CONTAINING PROTEIN"/>
    <property type="match status" value="1"/>
</dbReference>